<dbReference type="SUPFAM" id="SSF50715">
    <property type="entry name" value="Ribosomal protein L25-like"/>
    <property type="match status" value="1"/>
</dbReference>
<dbReference type="InterPro" id="IPR020930">
    <property type="entry name" value="Ribosomal_uL5_bac-type"/>
</dbReference>
<evidence type="ECO:0000256" key="4">
    <source>
        <dbReference type="ARBA" id="ARBA00023274"/>
    </source>
</evidence>
<evidence type="ECO:0000256" key="2">
    <source>
        <dbReference type="ARBA" id="ARBA00022884"/>
    </source>
</evidence>
<feature type="domain" description="Large ribosomal subunit protein bL25 L25" evidence="5">
    <location>
        <begin position="6"/>
        <end position="90"/>
    </location>
</feature>
<dbReference type="Pfam" id="PF14693">
    <property type="entry name" value="Ribosomal_TL5_C"/>
    <property type="match status" value="1"/>
</dbReference>
<dbReference type="NCBIfam" id="NF004132">
    <property type="entry name" value="PRK05618.2-2"/>
    <property type="match status" value="1"/>
</dbReference>
<keyword evidence="4" id="KW-0687">Ribonucleoprotein</keyword>
<feature type="domain" description="Large ribosomal subunit protein bL25 beta" evidence="6">
    <location>
        <begin position="99"/>
        <end position="178"/>
    </location>
</feature>
<dbReference type="GO" id="GO:0008097">
    <property type="term" value="F:5S rRNA binding"/>
    <property type="evidence" value="ECO:0007669"/>
    <property type="project" value="InterPro"/>
</dbReference>
<evidence type="ECO:0000256" key="3">
    <source>
        <dbReference type="ARBA" id="ARBA00022980"/>
    </source>
</evidence>
<evidence type="ECO:0000313" key="7">
    <source>
        <dbReference type="EMBL" id="MPM67233.1"/>
    </source>
</evidence>
<dbReference type="Gene3D" id="2.170.120.20">
    <property type="entry name" value="Ribosomal protein L25, beta domain"/>
    <property type="match status" value="1"/>
</dbReference>
<dbReference type="InterPro" id="IPR029751">
    <property type="entry name" value="Ribosomal_L25_dom"/>
</dbReference>
<dbReference type="InterPro" id="IPR020056">
    <property type="entry name" value="Rbsml_bL25/Gln-tRNA_synth_N"/>
</dbReference>
<evidence type="ECO:0000256" key="1">
    <source>
        <dbReference type="ARBA" id="ARBA00022730"/>
    </source>
</evidence>
<evidence type="ECO:0000259" key="5">
    <source>
        <dbReference type="Pfam" id="PF01386"/>
    </source>
</evidence>
<dbReference type="GO" id="GO:0022625">
    <property type="term" value="C:cytosolic large ribosomal subunit"/>
    <property type="evidence" value="ECO:0007669"/>
    <property type="project" value="TreeGrafter"/>
</dbReference>
<evidence type="ECO:0000259" key="6">
    <source>
        <dbReference type="Pfam" id="PF14693"/>
    </source>
</evidence>
<dbReference type="AlphaFoldDB" id="A0A645BVJ9"/>
<dbReference type="PANTHER" id="PTHR33284">
    <property type="entry name" value="RIBOSOMAL PROTEIN L25/GLN-TRNA SYNTHETASE, ANTI-CODON-BINDING DOMAIN-CONTAINING PROTEIN"/>
    <property type="match status" value="1"/>
</dbReference>
<keyword evidence="3 7" id="KW-0689">Ribosomal protein</keyword>
<dbReference type="InterPro" id="IPR020057">
    <property type="entry name" value="Ribosomal_bL25_b-dom"/>
</dbReference>
<dbReference type="EMBL" id="VSSQ01021565">
    <property type="protein sequence ID" value="MPM67233.1"/>
    <property type="molecule type" value="Genomic_DNA"/>
</dbReference>
<gene>
    <name evidence="7" type="primary">rplY_25</name>
    <name evidence="7" type="ORF">SDC9_114154</name>
</gene>
<comment type="caution">
    <text evidence="7">The sequence shown here is derived from an EMBL/GenBank/DDBJ whole genome shotgun (WGS) entry which is preliminary data.</text>
</comment>
<dbReference type="Pfam" id="PF01386">
    <property type="entry name" value="Ribosomal_L25p"/>
    <property type="match status" value="1"/>
</dbReference>
<protein>
    <submittedName>
        <fullName evidence="7">50S ribosomal protein L25</fullName>
    </submittedName>
</protein>
<dbReference type="InterPro" id="IPR001021">
    <property type="entry name" value="Ribosomal_bL25_long"/>
</dbReference>
<dbReference type="HAMAP" id="MF_01334">
    <property type="entry name" value="Ribosomal_bL25_CTC"/>
    <property type="match status" value="1"/>
</dbReference>
<dbReference type="NCBIfam" id="TIGR00731">
    <property type="entry name" value="bL25_bact_ctc"/>
    <property type="match status" value="1"/>
</dbReference>
<name>A0A645BVJ9_9ZZZZ</name>
<dbReference type="InterPro" id="IPR037121">
    <property type="entry name" value="Ribosomal_bL25_C"/>
</dbReference>
<dbReference type="GO" id="GO:0003735">
    <property type="term" value="F:structural constituent of ribosome"/>
    <property type="evidence" value="ECO:0007669"/>
    <property type="project" value="InterPro"/>
</dbReference>
<proteinExistence type="inferred from homology"/>
<dbReference type="PANTHER" id="PTHR33284:SF1">
    <property type="entry name" value="RIBOSOMAL PROTEIN L25_GLN-TRNA SYNTHETASE, ANTI-CODON-BINDING DOMAIN-CONTAINING PROTEIN"/>
    <property type="match status" value="1"/>
</dbReference>
<organism evidence="7">
    <name type="scientific">bioreactor metagenome</name>
    <dbReference type="NCBI Taxonomy" id="1076179"/>
    <lineage>
        <taxon>unclassified sequences</taxon>
        <taxon>metagenomes</taxon>
        <taxon>ecological metagenomes</taxon>
    </lineage>
</organism>
<reference evidence="7" key="1">
    <citation type="submission" date="2019-08" db="EMBL/GenBank/DDBJ databases">
        <authorList>
            <person name="Kucharzyk K."/>
            <person name="Murdoch R.W."/>
            <person name="Higgins S."/>
            <person name="Loffler F."/>
        </authorList>
    </citation>
    <scope>NUCLEOTIDE SEQUENCE</scope>
</reference>
<keyword evidence="2" id="KW-0694">RNA-binding</keyword>
<sequence length="191" mass="20462">MKTFELKGTVRSVLGKKAAKADRAGESVPCVLYGSGENVHFTATNSDLRKLIYSPEVFVVSLDIDGKKSNAIMKALQFHPVSDKVLHIDFLEVTKEKPVVMEIPVKLEGLAEGVKAGGKLALQMRKLKVKGIYSDFPEYITLDVTNLGLGKTIQVGAVSVDKLEILNAKNAVVAQVKLTRAARGAAAAAGK</sequence>
<dbReference type="CDD" id="cd00495">
    <property type="entry name" value="Ribosomal_L25_TL5_CTC"/>
    <property type="match status" value="1"/>
</dbReference>
<keyword evidence="1" id="KW-0699">rRNA-binding</keyword>
<dbReference type="Gene3D" id="2.40.240.10">
    <property type="entry name" value="Ribosomal Protein L25, Chain P"/>
    <property type="match status" value="1"/>
</dbReference>
<dbReference type="InterPro" id="IPR011035">
    <property type="entry name" value="Ribosomal_bL25/Gln-tRNA_synth"/>
</dbReference>
<dbReference type="GO" id="GO:0006412">
    <property type="term" value="P:translation"/>
    <property type="evidence" value="ECO:0007669"/>
    <property type="project" value="InterPro"/>
</dbReference>
<accession>A0A645BVJ9</accession>